<sequence length="274" mass="28211">MQILRTATGYRLSRGGGEVVVQTDGSIDITPLDDELVTITGDLTVTEEFVGVTGVFSGILSVDDTTDTTSTITGSIHTDGGVGIAKALWVGTTSRLVGNVTVDAAILAAGDDQGAIGASGVGFSDFFLSSGAVINFNAGDVTLTHGSNVLTMTGGVFSQDDVTEATSSVTGSIHTDGGLGVALNVIIDGKVGIGEDTPVVPLHIKHATQPQIALENSAQGLNEKIWDFVSIGSQFYGRVVNDVYGWALSWLVVNRTATNVNQVELRAGTNGVVL</sequence>
<accession>A0A0F9FIM6</accession>
<dbReference type="AlphaFoldDB" id="A0A0F9FIM6"/>
<reference evidence="1" key="1">
    <citation type="journal article" date="2015" name="Nature">
        <title>Complex archaea that bridge the gap between prokaryotes and eukaryotes.</title>
        <authorList>
            <person name="Spang A."/>
            <person name="Saw J.H."/>
            <person name="Jorgensen S.L."/>
            <person name="Zaremba-Niedzwiedzka K."/>
            <person name="Martijn J."/>
            <person name="Lind A.E."/>
            <person name="van Eijk R."/>
            <person name="Schleper C."/>
            <person name="Guy L."/>
            <person name="Ettema T.J."/>
        </authorList>
    </citation>
    <scope>NUCLEOTIDE SEQUENCE</scope>
</reference>
<comment type="caution">
    <text evidence="1">The sequence shown here is derived from an EMBL/GenBank/DDBJ whole genome shotgun (WGS) entry which is preliminary data.</text>
</comment>
<evidence type="ECO:0000313" key="1">
    <source>
        <dbReference type="EMBL" id="KKL78291.1"/>
    </source>
</evidence>
<feature type="non-terminal residue" evidence="1">
    <location>
        <position position="274"/>
    </location>
</feature>
<protein>
    <submittedName>
        <fullName evidence="1">Uncharacterized protein</fullName>
    </submittedName>
</protein>
<name>A0A0F9FIM6_9ZZZZ</name>
<organism evidence="1">
    <name type="scientific">marine sediment metagenome</name>
    <dbReference type="NCBI Taxonomy" id="412755"/>
    <lineage>
        <taxon>unclassified sequences</taxon>
        <taxon>metagenomes</taxon>
        <taxon>ecological metagenomes</taxon>
    </lineage>
</organism>
<proteinExistence type="predicted"/>
<gene>
    <name evidence="1" type="ORF">LCGC14_2026270</name>
</gene>
<dbReference type="EMBL" id="LAZR01023504">
    <property type="protein sequence ID" value="KKL78291.1"/>
    <property type="molecule type" value="Genomic_DNA"/>
</dbReference>